<organism evidence="1 2">
    <name type="scientific">Limnohabitans planktonicus II-D5</name>
    <dbReference type="NCBI Taxonomy" id="1293045"/>
    <lineage>
        <taxon>Bacteria</taxon>
        <taxon>Pseudomonadati</taxon>
        <taxon>Pseudomonadota</taxon>
        <taxon>Betaproteobacteria</taxon>
        <taxon>Burkholderiales</taxon>
        <taxon>Comamonadaceae</taxon>
        <taxon>Limnohabitans</taxon>
    </lineage>
</organism>
<evidence type="ECO:0000313" key="2">
    <source>
        <dbReference type="Proteomes" id="UP000037507"/>
    </source>
</evidence>
<comment type="caution">
    <text evidence="1">The sequence shown here is derived from an EMBL/GenBank/DDBJ whole genome shotgun (WGS) entry which is preliminary data.</text>
</comment>
<gene>
    <name evidence="1" type="ORF">H663_018930</name>
</gene>
<evidence type="ECO:0000313" key="1">
    <source>
        <dbReference type="EMBL" id="PVE41129.1"/>
    </source>
</evidence>
<dbReference type="AlphaFoldDB" id="A0A2T7U8Z7"/>
<reference evidence="1" key="1">
    <citation type="submission" date="2017-04" db="EMBL/GenBank/DDBJ databases">
        <title>Unexpected and diverse lifestyles within the genus Limnohabitans.</title>
        <authorList>
            <person name="Kasalicky V."/>
            <person name="Mehrshad M."/>
            <person name="Andrei S.-A."/>
            <person name="Salcher M."/>
            <person name="Kratochvilova H."/>
            <person name="Simek K."/>
            <person name="Ghai R."/>
        </authorList>
    </citation>
    <scope>NUCLEOTIDE SEQUENCE [LARGE SCALE GENOMIC DNA]</scope>
    <source>
        <strain evidence="1">II-D5</strain>
    </source>
</reference>
<dbReference type="STRING" id="1293045.H663_03060"/>
<keyword evidence="2" id="KW-1185">Reference proteome</keyword>
<dbReference type="Proteomes" id="UP000037507">
    <property type="component" value="Unassembled WGS sequence"/>
</dbReference>
<accession>A0A2T7U8Z7</accession>
<sequence length="94" mass="10478">MASFGLASRAWAQTVYGGDLFFPGYRSHFADVELTLVARQQGAYVYEPDSVLMEVDWGKDRATVRAEDRSLFKARARQGFGQRVTDPALLGLFA</sequence>
<name>A0A2T7U8Z7_9BURK</name>
<dbReference type="EMBL" id="LFYT02000039">
    <property type="protein sequence ID" value="PVE41129.1"/>
    <property type="molecule type" value="Genomic_DNA"/>
</dbReference>
<protein>
    <submittedName>
        <fullName evidence="1">Uncharacterized protein</fullName>
    </submittedName>
</protein>
<proteinExistence type="predicted"/>